<dbReference type="AlphaFoldDB" id="A0A6H5H4N9"/>
<keyword evidence="2" id="KW-1185">Reference proteome</keyword>
<organism evidence="1 2">
    <name type="scientific">Nesidiocoris tenuis</name>
    <dbReference type="NCBI Taxonomy" id="355587"/>
    <lineage>
        <taxon>Eukaryota</taxon>
        <taxon>Metazoa</taxon>
        <taxon>Ecdysozoa</taxon>
        <taxon>Arthropoda</taxon>
        <taxon>Hexapoda</taxon>
        <taxon>Insecta</taxon>
        <taxon>Pterygota</taxon>
        <taxon>Neoptera</taxon>
        <taxon>Paraneoptera</taxon>
        <taxon>Hemiptera</taxon>
        <taxon>Heteroptera</taxon>
        <taxon>Panheteroptera</taxon>
        <taxon>Cimicomorpha</taxon>
        <taxon>Miridae</taxon>
        <taxon>Dicyphina</taxon>
        <taxon>Nesidiocoris</taxon>
    </lineage>
</organism>
<dbReference type="EMBL" id="CADCXU010023054">
    <property type="protein sequence ID" value="CAB0010557.1"/>
    <property type="molecule type" value="Genomic_DNA"/>
</dbReference>
<sequence length="216" mass="24538">MEAPSRPDRMGTVRGRGKSRAYNLDPLHLTLARLRSLIPAVISHPWDDGFLLWREKALRRNGSPSHSVFTFLMRYSHYSSYSSSGRTSTFGSHPWPKGRIYFDGLPTLLNTVVSQCDETLTVTRRSSAAKKVGVFQAGFFQINYRSRRLGVVRCVLFLVRATSEEFRWQESHCAEDDLIGREGCSAAQECRFLPSDALSTSSVVERSWTRTALYYT</sequence>
<name>A0A6H5H4N9_9HEMI</name>
<protein>
    <submittedName>
        <fullName evidence="1">Uncharacterized protein</fullName>
    </submittedName>
</protein>
<evidence type="ECO:0000313" key="1">
    <source>
        <dbReference type="EMBL" id="CAB0010557.1"/>
    </source>
</evidence>
<dbReference type="Proteomes" id="UP000479000">
    <property type="component" value="Unassembled WGS sequence"/>
</dbReference>
<proteinExistence type="predicted"/>
<reference evidence="1 2" key="1">
    <citation type="submission" date="2020-02" db="EMBL/GenBank/DDBJ databases">
        <authorList>
            <person name="Ferguson B K."/>
        </authorList>
    </citation>
    <scope>NUCLEOTIDE SEQUENCE [LARGE SCALE GENOMIC DNA]</scope>
</reference>
<evidence type="ECO:0000313" key="2">
    <source>
        <dbReference type="Proteomes" id="UP000479000"/>
    </source>
</evidence>
<accession>A0A6H5H4N9</accession>
<gene>
    <name evidence="1" type="ORF">NTEN_LOCUS15598</name>
</gene>